<dbReference type="PANTHER" id="PTHR21235:SF2">
    <property type="entry name" value="IMIDAZOLE GLYCEROL PHOSPHATE SYNTHASE HISHF"/>
    <property type="match status" value="1"/>
</dbReference>
<comment type="catalytic activity">
    <reaction evidence="10 11">
        <text>5-[(5-phospho-1-deoxy-D-ribulos-1-ylimino)methylamino]-1-(5-phospho-beta-D-ribosyl)imidazole-4-carboxamide + L-glutamine = D-erythro-1-(imidazol-4-yl)glycerol 3-phosphate + 5-amino-1-(5-phospho-beta-D-ribosyl)imidazole-4-carboxamide + L-glutamate + H(+)</text>
        <dbReference type="Rhea" id="RHEA:24793"/>
        <dbReference type="ChEBI" id="CHEBI:15378"/>
        <dbReference type="ChEBI" id="CHEBI:29985"/>
        <dbReference type="ChEBI" id="CHEBI:58278"/>
        <dbReference type="ChEBI" id="CHEBI:58359"/>
        <dbReference type="ChEBI" id="CHEBI:58475"/>
        <dbReference type="ChEBI" id="CHEBI:58525"/>
        <dbReference type="EC" id="4.3.2.10"/>
    </reaction>
</comment>
<dbReference type="HAMAP" id="MF_01013">
    <property type="entry name" value="HisF"/>
    <property type="match status" value="1"/>
</dbReference>
<evidence type="ECO:0000256" key="8">
    <source>
        <dbReference type="ARBA" id="ARBA00023239"/>
    </source>
</evidence>
<reference evidence="16" key="1">
    <citation type="journal article" date="2018" name="Genome Announc.">
        <title>Complete Genome Sequence of the Methanococcus maripaludis Type Strain JJ (DSM 2067), a Model for Selenoprotein Synthesis in Archaea.</title>
        <authorList>
            <person name="Poehlein A."/>
            <person name="Heym D."/>
            <person name="Quitzke V."/>
            <person name="Fersch J."/>
            <person name="Daniel R."/>
            <person name="Rother M."/>
        </authorList>
    </citation>
    <scope>NUCLEOTIDE SEQUENCE [LARGE SCALE GENOMIC DNA]</scope>
    <source>
        <strain evidence="16">DSM 2067</strain>
    </source>
</reference>
<evidence type="ECO:0000256" key="3">
    <source>
        <dbReference type="ARBA" id="ARBA00009667"/>
    </source>
</evidence>
<comment type="function">
    <text evidence="9 11">IGPS catalyzes the conversion of PRFAR and glutamine to IGP, AICAR and glutamate. The HisF subunit catalyzes the cyclization activity that produces IGP and AICAR from PRFAR using the ammonia provided by the HisH subunit.</text>
</comment>
<evidence type="ECO:0000313" key="13">
    <source>
        <dbReference type="EMBL" id="AVB76495.1"/>
    </source>
</evidence>
<evidence type="ECO:0000256" key="11">
    <source>
        <dbReference type="HAMAP-Rule" id="MF_01013"/>
    </source>
</evidence>
<evidence type="ECO:0000256" key="5">
    <source>
        <dbReference type="ARBA" id="ARBA00022490"/>
    </source>
</evidence>
<dbReference type="Gene3D" id="3.20.20.70">
    <property type="entry name" value="Aldolase class I"/>
    <property type="match status" value="1"/>
</dbReference>
<dbReference type="SUPFAM" id="SSF51366">
    <property type="entry name" value="Ribulose-phoshate binding barrel"/>
    <property type="match status" value="1"/>
</dbReference>
<feature type="active site" evidence="11">
    <location>
        <position position="130"/>
    </location>
</feature>
<evidence type="ECO:0000256" key="9">
    <source>
        <dbReference type="ARBA" id="ARBA00025475"/>
    </source>
</evidence>
<dbReference type="GeneID" id="36102193"/>
<organism evidence="13 16">
    <name type="scientific">Methanococcus maripaludis</name>
    <name type="common">Methanococcus deltae</name>
    <dbReference type="NCBI Taxonomy" id="39152"/>
    <lineage>
        <taxon>Archaea</taxon>
        <taxon>Methanobacteriati</taxon>
        <taxon>Methanobacteriota</taxon>
        <taxon>Methanomada group</taxon>
        <taxon>Methanococci</taxon>
        <taxon>Methanococcales</taxon>
        <taxon>Methanococcaceae</taxon>
        <taxon>Methanococcus</taxon>
    </lineage>
</organism>
<dbReference type="Proteomes" id="UP000590564">
    <property type="component" value="Unassembled WGS sequence"/>
</dbReference>
<dbReference type="InterPro" id="IPR050064">
    <property type="entry name" value="IGPS_HisA/HisF"/>
</dbReference>
<evidence type="ECO:0000313" key="17">
    <source>
        <dbReference type="Proteomes" id="UP000567099"/>
    </source>
</evidence>
<protein>
    <recommendedName>
        <fullName evidence="11">Imidazole glycerol phosphate synthase subunit HisF</fullName>
        <ecNumber evidence="11">4.3.2.10</ecNumber>
    </recommendedName>
    <alternativeName>
        <fullName evidence="11">IGP synthase cyclase subunit</fullName>
    </alternativeName>
    <alternativeName>
        <fullName evidence="11">IGP synthase subunit HisF</fullName>
    </alternativeName>
    <alternativeName>
        <fullName evidence="11">ImGP synthase subunit HisF</fullName>
        <shortName evidence="11">IGPS subunit HisF</shortName>
    </alternativeName>
</protein>
<dbReference type="RefSeq" id="WP_104838004.1">
    <property type="nucleotide sequence ID" value="NZ_CP026606.1"/>
</dbReference>
<gene>
    <name evidence="11 13" type="primary">hisF</name>
    <name evidence="14" type="ORF">HNP94_000001</name>
    <name evidence="15" type="ORF">HNP96_001015</name>
    <name evidence="13" type="ORF">MMJJ_11070</name>
</gene>
<sequence>MLTKRIIPCLDIKEGRVVKGTNFVELRDAGDPVELSKIYNEQGADELVFLDITASFEKRDIIIDVVKRTAEQVFIPLTVGGGIKTVDDFRKILRAGADKISINTSAVKTPELIKEASEIFGTQCVVVAMDVKRKYITDSQDANLKDKNIFETKLGSCWFEVYIYGGREGTGIDAIEWAKKVEYLGAGEILLTSMDADGTKDGYDLVLTKAISENTKLPIIASGGCGNANHVVDAFTEGKADAALMASILHYRECTVNDLKKEVEKNNIPVRF</sequence>
<evidence type="ECO:0000256" key="2">
    <source>
        <dbReference type="ARBA" id="ARBA00005091"/>
    </source>
</evidence>
<proteinExistence type="inferred from homology"/>
<dbReference type="InterPro" id="IPR006062">
    <property type="entry name" value="His_biosynth"/>
</dbReference>
<dbReference type="InterPro" id="IPR011060">
    <property type="entry name" value="RibuloseP-bd_barrel"/>
</dbReference>
<dbReference type="GO" id="GO:0000105">
    <property type="term" value="P:L-histidine biosynthetic process"/>
    <property type="evidence" value="ECO:0007669"/>
    <property type="project" value="UniProtKB-UniRule"/>
</dbReference>
<evidence type="ECO:0000313" key="18">
    <source>
        <dbReference type="Proteomes" id="UP000590564"/>
    </source>
</evidence>
<reference evidence="13" key="2">
    <citation type="submission" date="2018-02" db="EMBL/GenBank/DDBJ databases">
        <title>Complete genome sequence of the Methanococcus maripaludis type strain JJ (DSM 2067), a model for selenoprotein synthesis in Archaea.</title>
        <authorList>
            <person name="Poehlein A."/>
            <person name="Heym D."/>
            <person name="Quitzke V."/>
            <person name="Fersch J."/>
            <person name="Daniel R."/>
            <person name="Rother M."/>
        </authorList>
    </citation>
    <scope>NUCLEOTIDE SEQUENCE [LARGE SCALE GENOMIC DNA]</scope>
    <source>
        <strain evidence="13">DSM 2067</strain>
    </source>
</reference>
<evidence type="ECO:0000256" key="4">
    <source>
        <dbReference type="ARBA" id="ARBA00011152"/>
    </source>
</evidence>
<evidence type="ECO:0000256" key="6">
    <source>
        <dbReference type="ARBA" id="ARBA00022605"/>
    </source>
</evidence>
<feature type="active site" evidence="11">
    <location>
        <position position="11"/>
    </location>
</feature>
<comment type="subcellular location">
    <subcellularLocation>
        <location evidence="1 11">Cytoplasm</location>
    </subcellularLocation>
</comment>
<keyword evidence="7 11" id="KW-0368">Histidine biosynthesis</keyword>
<dbReference type="NCBIfam" id="TIGR00735">
    <property type="entry name" value="hisF"/>
    <property type="match status" value="1"/>
</dbReference>
<reference evidence="15 18" key="3">
    <citation type="submission" date="2020-08" db="EMBL/GenBank/DDBJ databases">
        <title>Genomic Encyclopedia of Type Strains, Phase IV (KMG-V): Genome sequencing to study the core and pangenomes of soil and plant-associated prokaryotes.</title>
        <authorList>
            <person name="Whitman W."/>
        </authorList>
    </citation>
    <scope>NUCLEOTIDE SEQUENCE [LARGE SCALE GENOMIC DNA]</scope>
    <source>
        <strain evidence="14 17">C13</strain>
        <strain evidence="15 18">D1</strain>
    </source>
</reference>
<evidence type="ECO:0000256" key="7">
    <source>
        <dbReference type="ARBA" id="ARBA00023102"/>
    </source>
</evidence>
<dbReference type="GO" id="GO:0016829">
    <property type="term" value="F:lyase activity"/>
    <property type="evidence" value="ECO:0007669"/>
    <property type="project" value="UniProtKB-KW"/>
</dbReference>
<dbReference type="UniPathway" id="UPA00031">
    <property type="reaction ID" value="UER00010"/>
</dbReference>
<dbReference type="Pfam" id="PF00977">
    <property type="entry name" value="His_biosynth"/>
    <property type="match status" value="1"/>
</dbReference>
<name>A0A2L1CAW4_METMI</name>
<accession>A0A2L1CAW4</accession>
<comment type="subunit">
    <text evidence="4 11">Heterodimer of HisH and HisF.</text>
</comment>
<dbReference type="InterPro" id="IPR004651">
    <property type="entry name" value="HisF"/>
</dbReference>
<keyword evidence="6 11" id="KW-0028">Amino-acid biosynthesis</keyword>
<keyword evidence="8 11" id="KW-0456">Lyase</keyword>
<evidence type="ECO:0000313" key="15">
    <source>
        <dbReference type="EMBL" id="MBB6496994.1"/>
    </source>
</evidence>
<evidence type="ECO:0000256" key="10">
    <source>
        <dbReference type="ARBA" id="ARBA00047838"/>
    </source>
</evidence>
<keyword evidence="5 11" id="KW-0963">Cytoplasm</keyword>
<evidence type="ECO:0000313" key="14">
    <source>
        <dbReference type="EMBL" id="MBA2863001.1"/>
    </source>
</evidence>
<dbReference type="InterPro" id="IPR013785">
    <property type="entry name" value="Aldolase_TIM"/>
</dbReference>
<dbReference type="CDD" id="cd04731">
    <property type="entry name" value="HisF"/>
    <property type="match status" value="1"/>
</dbReference>
<evidence type="ECO:0000256" key="1">
    <source>
        <dbReference type="ARBA" id="ARBA00004496"/>
    </source>
</evidence>
<comment type="pathway">
    <text evidence="2 11">Amino-acid biosynthesis; L-histidine biosynthesis; L-histidine from 5-phospho-alpha-D-ribose 1-diphosphate: step 5/9.</text>
</comment>
<dbReference type="PANTHER" id="PTHR21235">
    <property type="entry name" value="IMIDAZOLE GLYCEROL PHOSPHATE SYNTHASE SUBUNIT HISF/H IGP SYNTHASE SUBUNIT HISF/H"/>
    <property type="match status" value="1"/>
</dbReference>
<dbReference type="Proteomes" id="UP000567099">
    <property type="component" value="Unassembled WGS sequence"/>
</dbReference>
<evidence type="ECO:0000313" key="16">
    <source>
        <dbReference type="Proteomes" id="UP000239462"/>
    </source>
</evidence>
<dbReference type="FunFam" id="3.20.20.70:FF:000006">
    <property type="entry name" value="Imidazole glycerol phosphate synthase subunit HisF"/>
    <property type="match status" value="1"/>
</dbReference>
<dbReference type="GO" id="GO:0005737">
    <property type="term" value="C:cytoplasm"/>
    <property type="evidence" value="ECO:0007669"/>
    <property type="project" value="UniProtKB-SubCell"/>
</dbReference>
<comment type="similarity">
    <text evidence="3 11 12">Belongs to the HisA/HisF family.</text>
</comment>
<dbReference type="GO" id="GO:0000107">
    <property type="term" value="F:imidazoleglycerol-phosphate synthase activity"/>
    <property type="evidence" value="ECO:0007669"/>
    <property type="project" value="UniProtKB-UniRule"/>
</dbReference>
<dbReference type="EMBL" id="CP026606">
    <property type="protein sequence ID" value="AVB76495.1"/>
    <property type="molecule type" value="Genomic_DNA"/>
</dbReference>
<dbReference type="Proteomes" id="UP000239462">
    <property type="component" value="Chromosome"/>
</dbReference>
<evidence type="ECO:0000256" key="12">
    <source>
        <dbReference type="RuleBase" id="RU003657"/>
    </source>
</evidence>
<dbReference type="EMBL" id="JACDUO010000001">
    <property type="protein sequence ID" value="MBA2863001.1"/>
    <property type="molecule type" value="Genomic_DNA"/>
</dbReference>
<dbReference type="AlphaFoldDB" id="A0A2L1CAW4"/>
<dbReference type="EC" id="4.3.2.10" evidence="11"/>
<dbReference type="EMBL" id="JACHED010000001">
    <property type="protein sequence ID" value="MBB6496994.1"/>
    <property type="molecule type" value="Genomic_DNA"/>
</dbReference>
<dbReference type="KEGG" id="mmad:MMJJ_11070"/>